<dbReference type="InterPro" id="IPR017871">
    <property type="entry name" value="ABC_transporter-like_CS"/>
</dbReference>
<dbReference type="CDD" id="cd03230">
    <property type="entry name" value="ABC_DR_subfamily_A"/>
    <property type="match status" value="1"/>
</dbReference>
<dbReference type="Gene3D" id="3.40.50.300">
    <property type="entry name" value="P-loop containing nucleotide triphosphate hydrolases"/>
    <property type="match status" value="1"/>
</dbReference>
<dbReference type="RefSeq" id="WP_012289649.1">
    <property type="nucleotide sequence ID" value="NC_010368.1"/>
</dbReference>
<dbReference type="InterPro" id="IPR003593">
    <property type="entry name" value="AAA+_ATPase"/>
</dbReference>
<organism evidence="6 7">
    <name type="scientific">Halobacterium salinarum (strain ATCC 29341 / DSM 671 / R1)</name>
    <dbReference type="NCBI Taxonomy" id="478009"/>
    <lineage>
        <taxon>Archaea</taxon>
        <taxon>Methanobacteriati</taxon>
        <taxon>Methanobacteriota</taxon>
        <taxon>Stenosarchaea group</taxon>
        <taxon>Halobacteria</taxon>
        <taxon>Halobacteriales</taxon>
        <taxon>Halobacteriaceae</taxon>
        <taxon>Halobacterium</taxon>
        <taxon>Halobacterium salinarum NRC-34001</taxon>
    </lineage>
</organism>
<dbReference type="InterPro" id="IPR003439">
    <property type="entry name" value="ABC_transporter-like_ATP-bd"/>
</dbReference>
<evidence type="ECO:0000256" key="4">
    <source>
        <dbReference type="ARBA" id="ARBA00022840"/>
    </source>
</evidence>
<dbReference type="PANTHER" id="PTHR43335:SF4">
    <property type="entry name" value="ABC TRANSPORTER, ATP-BINDING PROTEIN"/>
    <property type="match status" value="1"/>
</dbReference>
<comment type="similarity">
    <text evidence="1">Belongs to the ABC transporter superfamily.</text>
</comment>
<dbReference type="GO" id="GO:0016887">
    <property type="term" value="F:ATP hydrolysis activity"/>
    <property type="evidence" value="ECO:0007669"/>
    <property type="project" value="InterPro"/>
</dbReference>
<dbReference type="HOGENOM" id="CLU_000604_1_2_2"/>
<dbReference type="EMBL" id="AM774418">
    <property type="protein sequence ID" value="CAP15587.1"/>
    <property type="molecule type" value="Genomic_DNA"/>
</dbReference>
<keyword evidence="4 6" id="KW-0067">ATP-binding</keyword>
<evidence type="ECO:0000313" key="6">
    <source>
        <dbReference type="EMBL" id="CAP15587.1"/>
    </source>
</evidence>
<dbReference type="Pfam" id="PF00005">
    <property type="entry name" value="ABC_tran"/>
    <property type="match status" value="1"/>
</dbReference>
<proteinExistence type="inferred from homology"/>
<evidence type="ECO:0000313" key="7">
    <source>
        <dbReference type="Proteomes" id="UP000001321"/>
    </source>
</evidence>
<protein>
    <submittedName>
        <fullName evidence="6">ABC-type transport system ATP-binding protein</fullName>
    </submittedName>
</protein>
<dbReference type="PhylomeDB" id="B0R9Z2"/>
<dbReference type="PROSITE" id="PS00211">
    <property type="entry name" value="ABC_TRANSPORTER_1"/>
    <property type="match status" value="1"/>
</dbReference>
<dbReference type="GO" id="GO:0005524">
    <property type="term" value="F:ATP binding"/>
    <property type="evidence" value="ECO:0007669"/>
    <property type="project" value="UniProtKB-KW"/>
</dbReference>
<keyword evidence="2" id="KW-0813">Transport</keyword>
<evidence type="ECO:0000256" key="1">
    <source>
        <dbReference type="ARBA" id="ARBA00005417"/>
    </source>
</evidence>
<dbReference type="GeneID" id="68695269"/>
<evidence type="ECO:0000256" key="2">
    <source>
        <dbReference type="ARBA" id="ARBA00022448"/>
    </source>
</evidence>
<dbReference type="KEGG" id="hsl:OE_5245F"/>
<geneLocation type="plasmid" evidence="6 7">
    <name>PHS3</name>
</geneLocation>
<dbReference type="InterPro" id="IPR027417">
    <property type="entry name" value="P-loop_NTPase"/>
</dbReference>
<gene>
    <name evidence="6" type="ordered locus">OE_5245F</name>
</gene>
<evidence type="ECO:0000256" key="3">
    <source>
        <dbReference type="ARBA" id="ARBA00022741"/>
    </source>
</evidence>
<dbReference type="SUPFAM" id="SSF52540">
    <property type="entry name" value="P-loop containing nucleoside triphosphate hydrolases"/>
    <property type="match status" value="1"/>
</dbReference>
<dbReference type="Proteomes" id="UP000001321">
    <property type="component" value="Plasmid PHS3"/>
</dbReference>
<dbReference type="PROSITE" id="PS50893">
    <property type="entry name" value="ABC_TRANSPORTER_2"/>
    <property type="match status" value="1"/>
</dbReference>
<dbReference type="EnsemblBacteria" id="CAP15587">
    <property type="protein sequence ID" value="CAP15587"/>
    <property type="gene ID" value="OE_5245F"/>
</dbReference>
<dbReference type="SMART" id="SM00382">
    <property type="entry name" value="AAA"/>
    <property type="match status" value="1"/>
</dbReference>
<reference evidence="6 7" key="1">
    <citation type="journal article" date="2008" name="Genomics">
        <title>Evolution in the laboratory: the genome of Halobacterium salinarum strain R1 compared to that of strain NRC-1.</title>
        <authorList>
            <person name="Pfeiffer F."/>
            <person name="Schuster S.C."/>
            <person name="Broicher A."/>
            <person name="Falb M."/>
            <person name="Palm P."/>
            <person name="Rodewald K."/>
            <person name="Ruepp A."/>
            <person name="Soppa J."/>
            <person name="Tittor J."/>
            <person name="Oesterhelt D."/>
        </authorList>
    </citation>
    <scope>NUCLEOTIDE SEQUENCE [LARGE SCALE GENOMIC DNA]</scope>
    <source>
        <strain evidence="7">ATCC 29341 / DSM 671 / R1</strain>
        <plasmid evidence="7">Plasmid PHS3</plasmid>
    </source>
</reference>
<keyword evidence="3" id="KW-0547">Nucleotide-binding</keyword>
<name>B0R9Z2_HALS3</name>
<feature type="domain" description="ABC transporter" evidence="5">
    <location>
        <begin position="58"/>
        <end position="283"/>
    </location>
</feature>
<dbReference type="PANTHER" id="PTHR43335">
    <property type="entry name" value="ABC TRANSPORTER, ATP-BINDING PROTEIN"/>
    <property type="match status" value="1"/>
</dbReference>
<keyword evidence="6" id="KW-0614">Plasmid</keyword>
<sequence length="353" mass="37462">MPLAPTFCTAFCTTVQKLPTANPLPNLFHHRLGIEPMALQAPGSESTTEPEDSTQITIQTDALTKRYNDTAVVSGLDIAICEGEVYGFLGPNGAGKSTTIDLLMDYTRPSSGSASIFGLDVREKTAEIHARIGILPDQFGVYGSLTGREHITYVLDANDATGDPAAVLGRVGLSEAIDQRAGGYSKGMRQRLGLGMALAGDPELLILDEPFSGLDPNGVRLVRDLVTEERDRGTTVFFSSHVLDQVERVCDRVGLLAEGALVAEGTPSALREAAGVETTLRVETDSPETAVTAAERLDAVSSAWSVDDTVVVSCPPDRRYGVLTALDKAGISVRTFDVDTGTIEDAFVAMAET</sequence>
<dbReference type="AlphaFoldDB" id="B0R9Z2"/>
<accession>B0R9Z2</accession>
<evidence type="ECO:0000259" key="5">
    <source>
        <dbReference type="PROSITE" id="PS50893"/>
    </source>
</evidence>